<accession>A0A558R8Q1</accession>
<dbReference type="PANTHER" id="PTHR11895:SF7">
    <property type="entry name" value="GLUTAMYL-TRNA(GLN) AMIDOTRANSFERASE SUBUNIT A, MITOCHONDRIAL"/>
    <property type="match status" value="1"/>
</dbReference>
<dbReference type="AlphaFoldDB" id="A0A558R8Q1"/>
<dbReference type="Proteomes" id="UP000318681">
    <property type="component" value="Unassembled WGS sequence"/>
</dbReference>
<dbReference type="GO" id="GO:0003824">
    <property type="term" value="F:catalytic activity"/>
    <property type="evidence" value="ECO:0007669"/>
    <property type="project" value="InterPro"/>
</dbReference>
<feature type="domain" description="Amidase" evidence="3">
    <location>
        <begin position="361"/>
        <end position="461"/>
    </location>
</feature>
<dbReference type="PANTHER" id="PTHR11895">
    <property type="entry name" value="TRANSAMIDASE"/>
    <property type="match status" value="1"/>
</dbReference>
<name>A0A558R8Q1_9SPHN</name>
<reference evidence="4 5" key="1">
    <citation type="submission" date="2019-07" db="EMBL/GenBank/DDBJ databases">
        <title>Sphingomonas solaris sp. nov., isolated from a solar panel from Boston, Massachusetts.</title>
        <authorList>
            <person name="Tanner K."/>
            <person name="Pascual J."/>
            <person name="Mancuso C."/>
            <person name="Pereto J."/>
            <person name="Khalil A."/>
            <person name="Vilanova C."/>
        </authorList>
    </citation>
    <scope>NUCLEOTIDE SEQUENCE [LARGE SCALE GENOMIC DNA]</scope>
    <source>
        <strain evidence="4 5">R4DWN</strain>
    </source>
</reference>
<evidence type="ECO:0000313" key="5">
    <source>
        <dbReference type="Proteomes" id="UP000318681"/>
    </source>
</evidence>
<dbReference type="Pfam" id="PF01425">
    <property type="entry name" value="Amidase"/>
    <property type="match status" value="2"/>
</dbReference>
<keyword evidence="5" id="KW-1185">Reference proteome</keyword>
<sequence length="472" mass="50779">MTDTLREDEPKAAAGPAIGPRLASVASAPDDELSWQPAWRIRERIVARDLSPVEVTDHFLRRIETLDPVLHAFRQIDVDGARAQARHAEAALAAGEPAGALLGVPVAVKELISVGGMTYRDASTGMPTLRERDALEVERLRNAGAVIVGITVGGLTTREFGDTDRQPQNPWDRTRVCGDSSSGAACAQAAAMVPLSLAADGLGSTRLPAAYCGLVGMIATRGRIADTDWTHLVNRLLSQSGPLARDVRDAATMLSVMAGPDGRDLFCLPDSPPDYLDRLEDGANGMRLVWTDDFGYASTYAGAESARVIETVRHAAQRLAAAGAVVEETQQVFEDPNRACNMVMLSDPGLAIRQDLSREDVARTRETRGRIWRTFMQVLEGYDFILSPTIQHVAPTRQAWTAGWQAPTDWRTPSYMATYSAHTAAANLLGWPAISVPAGLVDGLPVGLQILGRPNSEVRMLQLAQAFLSLGG</sequence>
<dbReference type="EMBL" id="VNIM01000017">
    <property type="protein sequence ID" value="TVV75765.1"/>
    <property type="molecule type" value="Genomic_DNA"/>
</dbReference>
<comment type="similarity">
    <text evidence="1">Belongs to the amidase family.</text>
</comment>
<evidence type="ECO:0000259" key="3">
    <source>
        <dbReference type="Pfam" id="PF01425"/>
    </source>
</evidence>
<feature type="region of interest" description="Disordered" evidence="2">
    <location>
        <begin position="1"/>
        <end position="23"/>
    </location>
</feature>
<dbReference type="Gene3D" id="3.90.1300.10">
    <property type="entry name" value="Amidase signature (AS) domain"/>
    <property type="match status" value="1"/>
</dbReference>
<dbReference type="OrthoDB" id="7490557at2"/>
<feature type="compositionally biased region" description="Basic and acidic residues" evidence="2">
    <location>
        <begin position="1"/>
        <end position="11"/>
    </location>
</feature>
<feature type="domain" description="Amidase" evidence="3">
    <location>
        <begin position="54"/>
        <end position="330"/>
    </location>
</feature>
<evidence type="ECO:0000256" key="1">
    <source>
        <dbReference type="ARBA" id="ARBA00009199"/>
    </source>
</evidence>
<dbReference type="SUPFAM" id="SSF75304">
    <property type="entry name" value="Amidase signature (AS) enzymes"/>
    <property type="match status" value="1"/>
</dbReference>
<dbReference type="InterPro" id="IPR000120">
    <property type="entry name" value="Amidase"/>
</dbReference>
<comment type="caution">
    <text evidence="4">The sequence shown here is derived from an EMBL/GenBank/DDBJ whole genome shotgun (WGS) entry which is preliminary data.</text>
</comment>
<protein>
    <submittedName>
        <fullName evidence="4">Amidase</fullName>
    </submittedName>
</protein>
<dbReference type="RefSeq" id="WP_145149233.1">
    <property type="nucleotide sequence ID" value="NZ_VNIM01000017.1"/>
</dbReference>
<dbReference type="InterPro" id="IPR036928">
    <property type="entry name" value="AS_sf"/>
</dbReference>
<gene>
    <name evidence="4" type="ORF">FOY91_06295</name>
</gene>
<organism evidence="4 5">
    <name type="scientific">Alterirhizorhabdus solaris</name>
    <dbReference type="NCBI Taxonomy" id="2529389"/>
    <lineage>
        <taxon>Bacteria</taxon>
        <taxon>Pseudomonadati</taxon>
        <taxon>Pseudomonadota</taxon>
        <taxon>Alphaproteobacteria</taxon>
        <taxon>Sphingomonadales</taxon>
        <taxon>Rhizorhabdaceae</taxon>
        <taxon>Alterirhizorhabdus</taxon>
    </lineage>
</organism>
<evidence type="ECO:0000313" key="4">
    <source>
        <dbReference type="EMBL" id="TVV75765.1"/>
    </source>
</evidence>
<dbReference type="InterPro" id="IPR023631">
    <property type="entry name" value="Amidase_dom"/>
</dbReference>
<evidence type="ECO:0000256" key="2">
    <source>
        <dbReference type="SAM" id="MobiDB-lite"/>
    </source>
</evidence>
<proteinExistence type="inferred from homology"/>